<proteinExistence type="predicted"/>
<organism evidence="1 2">
    <name type="scientific">Candidatus Methanocrinis alkalitolerans</name>
    <dbReference type="NCBI Taxonomy" id="3033395"/>
    <lineage>
        <taxon>Archaea</taxon>
        <taxon>Methanobacteriati</taxon>
        <taxon>Methanobacteriota</taxon>
        <taxon>Stenosarchaea group</taxon>
        <taxon>Methanomicrobia</taxon>
        <taxon>Methanotrichales</taxon>
        <taxon>Methanotrichaceae</taxon>
        <taxon>Methanocrinis</taxon>
    </lineage>
</organism>
<dbReference type="SUPFAM" id="SSF55469">
    <property type="entry name" value="FMN-dependent nitroreductase-like"/>
    <property type="match status" value="1"/>
</dbReference>
<gene>
    <name evidence="1" type="ORF">P0O24_03000</name>
</gene>
<dbReference type="PANTHER" id="PTHR43543:SF1">
    <property type="entry name" value="MALONIC SEMIALDEHYDE REDUCTASE RUTE-RELATED"/>
    <property type="match status" value="1"/>
</dbReference>
<dbReference type="InterPro" id="IPR050461">
    <property type="entry name" value="Nitroreductase_HadB/RutE"/>
</dbReference>
<sequence>MMRKALIGSAILLAVALVVLLFAGGIHHPKEYLDPWERSYHEGFDDPRLQTVAFGLLAPSSHNIQPWTVRLEEDGLAFTLFVDPKRLLPEVDPLSRQIVVSQGTFLENVRIGAEELGFTPEIDLFTEGEIDPEGSASSMETRPVARVALVPGEARRSPLYGAIFDRVTTRTPYLDRPLTDGEVQKLLDLSGEPGVAVLIFQEKADLEAIRDLAVRGIEVESELSGPMRETGEIFRINEGEKNLHRDGLTLDSQGMPGLLQALVQGFGTIIPLGDERMADSWRKGEVERLERTPAYAIIVTDANSRTDQVRAGIVYQRLQLAGTVMGISMQPVSQVLEEYPEMGALYLEVHERFAGEGETIQMLVRMGEAEKAVGHSPRRDVMDLIAG</sequence>
<evidence type="ECO:0000313" key="2">
    <source>
        <dbReference type="Proteomes" id="UP001215956"/>
    </source>
</evidence>
<name>A0ABT5XCW6_9EURY</name>
<comment type="caution">
    <text evidence="1">The sequence shown here is derived from an EMBL/GenBank/DDBJ whole genome shotgun (WGS) entry which is preliminary data.</text>
</comment>
<protein>
    <submittedName>
        <fullName evidence="1">Nitroreductase family protein</fullName>
    </submittedName>
</protein>
<evidence type="ECO:0000313" key="1">
    <source>
        <dbReference type="EMBL" id="MDF0592548.1"/>
    </source>
</evidence>
<accession>A0ABT5XCW6</accession>
<dbReference type="NCBIfam" id="NF047509">
    <property type="entry name" value="Rv3131_FMN_oxido"/>
    <property type="match status" value="1"/>
</dbReference>
<dbReference type="PANTHER" id="PTHR43543">
    <property type="entry name" value="MALONIC SEMIALDEHYDE REDUCTASE RUTE-RELATED"/>
    <property type="match status" value="1"/>
</dbReference>
<dbReference type="Gene3D" id="3.40.109.10">
    <property type="entry name" value="NADH Oxidase"/>
    <property type="match status" value="1"/>
</dbReference>
<keyword evidence="2" id="KW-1185">Reference proteome</keyword>
<reference evidence="1 2" key="1">
    <citation type="submission" date="2023-03" db="EMBL/GenBank/DDBJ databases">
        <title>Whole genome sequencing of Methanotrichaceae archaeon M04Ac.</title>
        <authorList>
            <person name="Khomyakova M.A."/>
            <person name="Merkel A.Y."/>
            <person name="Slobodkin A.I."/>
        </authorList>
    </citation>
    <scope>NUCLEOTIDE SEQUENCE [LARGE SCALE GENOMIC DNA]</scope>
    <source>
        <strain evidence="1 2">M04Ac</strain>
    </source>
</reference>
<dbReference type="RefSeq" id="WP_316968256.1">
    <property type="nucleotide sequence ID" value="NZ_JARFPL010000006.1"/>
</dbReference>
<dbReference type="EMBL" id="JARFPL010000006">
    <property type="protein sequence ID" value="MDF0592548.1"/>
    <property type="molecule type" value="Genomic_DNA"/>
</dbReference>
<dbReference type="InterPro" id="IPR000415">
    <property type="entry name" value="Nitroreductase-like"/>
</dbReference>
<dbReference type="Proteomes" id="UP001215956">
    <property type="component" value="Unassembled WGS sequence"/>
</dbReference>